<reference evidence="1" key="1">
    <citation type="submission" date="2022-03" db="EMBL/GenBank/DDBJ databases">
        <authorList>
            <person name="Martin H S."/>
        </authorList>
    </citation>
    <scope>NUCLEOTIDE SEQUENCE</scope>
</reference>
<gene>
    <name evidence="1" type="ORF">IPOD504_LOCUS1794</name>
</gene>
<accession>A0ABN8HUP9</accession>
<proteinExistence type="predicted"/>
<protein>
    <submittedName>
        <fullName evidence="1">Uncharacterized protein</fullName>
    </submittedName>
</protein>
<name>A0ABN8HUP9_9NEOP</name>
<dbReference type="EMBL" id="OW152823">
    <property type="protein sequence ID" value="CAH2039580.1"/>
    <property type="molecule type" value="Genomic_DNA"/>
</dbReference>
<feature type="non-terminal residue" evidence="1">
    <location>
        <position position="141"/>
    </location>
</feature>
<keyword evidence="2" id="KW-1185">Reference proteome</keyword>
<evidence type="ECO:0000313" key="2">
    <source>
        <dbReference type="Proteomes" id="UP000837857"/>
    </source>
</evidence>
<sequence length="141" mass="15692">MPEIQEEEAKNLGMSVDEYRKALRAVSCKPDEELPVLIAPSPTPLPLTSSGVIGRRALHPIDSYGPLVKTGRNYPTRPPLAPGQVYDPYKQTMIFLGGDITDPISYKLPPARSEVTDEMWTRPQQLAVTQFNFNNAHTEKS</sequence>
<evidence type="ECO:0000313" key="1">
    <source>
        <dbReference type="EMBL" id="CAH2039580.1"/>
    </source>
</evidence>
<dbReference type="Proteomes" id="UP000837857">
    <property type="component" value="Chromosome 11"/>
</dbReference>
<organism evidence="1 2">
    <name type="scientific">Iphiclides podalirius</name>
    <name type="common">scarce swallowtail</name>
    <dbReference type="NCBI Taxonomy" id="110791"/>
    <lineage>
        <taxon>Eukaryota</taxon>
        <taxon>Metazoa</taxon>
        <taxon>Ecdysozoa</taxon>
        <taxon>Arthropoda</taxon>
        <taxon>Hexapoda</taxon>
        <taxon>Insecta</taxon>
        <taxon>Pterygota</taxon>
        <taxon>Neoptera</taxon>
        <taxon>Endopterygota</taxon>
        <taxon>Lepidoptera</taxon>
        <taxon>Glossata</taxon>
        <taxon>Ditrysia</taxon>
        <taxon>Papilionoidea</taxon>
        <taxon>Papilionidae</taxon>
        <taxon>Papilioninae</taxon>
        <taxon>Iphiclides</taxon>
    </lineage>
</organism>